<protein>
    <submittedName>
        <fullName evidence="1">Uncharacterized protein</fullName>
    </submittedName>
</protein>
<sequence length="73" mass="7358">MITADMPPDQSGGQITVLHEAMAKVLLLPMANAATGGLVQANGTSPKSAKAPDAAEAFASRAKGLALVSARRL</sequence>
<organism evidence="1 2">
    <name type="scientific">Hyphomicrobium denitrificans 1NES1</name>
    <dbReference type="NCBI Taxonomy" id="670307"/>
    <lineage>
        <taxon>Bacteria</taxon>
        <taxon>Pseudomonadati</taxon>
        <taxon>Pseudomonadota</taxon>
        <taxon>Alphaproteobacteria</taxon>
        <taxon>Hyphomicrobiales</taxon>
        <taxon>Hyphomicrobiaceae</taxon>
        <taxon>Hyphomicrobium</taxon>
    </lineage>
</organism>
<accession>N0B9X9</accession>
<dbReference type="HOGENOM" id="CLU_2699724_0_0_5"/>
<dbReference type="KEGG" id="hdt:HYPDE_36778"/>
<dbReference type="EMBL" id="CP005587">
    <property type="protein sequence ID" value="AGK59027.1"/>
    <property type="molecule type" value="Genomic_DNA"/>
</dbReference>
<name>N0B9X9_9HYPH</name>
<dbReference type="Proteomes" id="UP000005952">
    <property type="component" value="Chromosome"/>
</dbReference>
<gene>
    <name evidence="1" type="ORF">HYPDE_36778</name>
</gene>
<reference evidence="1 2" key="1">
    <citation type="journal article" date="2013" name="Genome Announc.">
        <title>Genome sequences for three denitrifying bacterial strains isolated from a uranium- and nitrate-contaminated subsurface environment.</title>
        <authorList>
            <person name="Venkatramanan R."/>
            <person name="Prakash O."/>
            <person name="Woyke T."/>
            <person name="Chain P."/>
            <person name="Goodwin L.A."/>
            <person name="Watson D."/>
            <person name="Brooks S."/>
            <person name="Kostka J.E."/>
            <person name="Green S.J."/>
        </authorList>
    </citation>
    <scope>NUCLEOTIDE SEQUENCE [LARGE SCALE GENOMIC DNA]</scope>
    <source>
        <strain evidence="1 2">1NES1</strain>
    </source>
</reference>
<keyword evidence="2" id="KW-1185">Reference proteome</keyword>
<proteinExistence type="predicted"/>
<evidence type="ECO:0000313" key="2">
    <source>
        <dbReference type="Proteomes" id="UP000005952"/>
    </source>
</evidence>
<evidence type="ECO:0000313" key="1">
    <source>
        <dbReference type="EMBL" id="AGK59027.1"/>
    </source>
</evidence>
<dbReference type="AlphaFoldDB" id="N0B9X9"/>